<proteinExistence type="predicted"/>
<feature type="region of interest" description="Disordered" evidence="1">
    <location>
        <begin position="1"/>
        <end position="70"/>
    </location>
</feature>
<accession>A0ABN9WAJ1</accession>
<dbReference type="Proteomes" id="UP001189429">
    <property type="component" value="Unassembled WGS sequence"/>
</dbReference>
<name>A0ABN9WAJ1_9DINO</name>
<sequence length="525" mass="58136">GPNGGVGRWRSKTQARPPPQPKDGFKQGDYLKKQAQSSESGGRRYATALPSTRQRSRNVPSVPNKRKRKPMHHTVTLWTYNGSGWGTIKEIIAEEMQGLQCYAVQEHHLTTEKLAVVTQSMKAQGRQLGGAAAVATTGPSGEAGTSARVAIAVPKRVGMPYLDGKDGWEISPRSSPGGAAAARLAVGKGVVLATVYLWTAEGMTYQYTQLITHMIGKLQNVMAQAESVKAARTTAVTANAVCGTCRHAYGCSEIDYFLVADAVVAQIQHVAVQETWPAAPHTSGGLTIKLKAVERMIRVLEKPKALPEVQVGCAPEPPRYEEVKQFRTQDEANQEWAKYMLALEKEAFQMRGMHWDHSDPRAGRAEEPKWRVKAFNFGGGNVPTAARAATWWRWITGSMHGMQGAHQRWRLAKDCEQIQKRGRVVAELERLFRMRPRRKKHIGAKDQGARQARCDMIATGQLREVSRKEILQCWTQEAECRMKEVDQQLPEDRKAEWADKLEVAAAGAAGGLHKLSKAAVVWRPR</sequence>
<dbReference type="EMBL" id="CAUYUJ010018393">
    <property type="protein sequence ID" value="CAK0883268.1"/>
    <property type="molecule type" value="Genomic_DNA"/>
</dbReference>
<comment type="caution">
    <text evidence="2">The sequence shown here is derived from an EMBL/GenBank/DDBJ whole genome shotgun (WGS) entry which is preliminary data.</text>
</comment>
<evidence type="ECO:0000313" key="3">
    <source>
        <dbReference type="Proteomes" id="UP001189429"/>
    </source>
</evidence>
<feature type="compositionally biased region" description="Basic and acidic residues" evidence="1">
    <location>
        <begin position="23"/>
        <end position="32"/>
    </location>
</feature>
<feature type="compositionally biased region" description="Polar residues" evidence="1">
    <location>
        <begin position="49"/>
        <end position="61"/>
    </location>
</feature>
<feature type="non-terminal residue" evidence="2">
    <location>
        <position position="1"/>
    </location>
</feature>
<evidence type="ECO:0000256" key="1">
    <source>
        <dbReference type="SAM" id="MobiDB-lite"/>
    </source>
</evidence>
<organism evidence="2 3">
    <name type="scientific">Prorocentrum cordatum</name>
    <dbReference type="NCBI Taxonomy" id="2364126"/>
    <lineage>
        <taxon>Eukaryota</taxon>
        <taxon>Sar</taxon>
        <taxon>Alveolata</taxon>
        <taxon>Dinophyceae</taxon>
        <taxon>Prorocentrales</taxon>
        <taxon>Prorocentraceae</taxon>
        <taxon>Prorocentrum</taxon>
    </lineage>
</organism>
<gene>
    <name evidence="2" type="ORF">PCOR1329_LOCUS65515</name>
</gene>
<evidence type="ECO:0000313" key="2">
    <source>
        <dbReference type="EMBL" id="CAK0883268.1"/>
    </source>
</evidence>
<protein>
    <submittedName>
        <fullName evidence="2">Uncharacterized protein</fullName>
    </submittedName>
</protein>
<reference evidence="2" key="1">
    <citation type="submission" date="2023-10" db="EMBL/GenBank/DDBJ databases">
        <authorList>
            <person name="Chen Y."/>
            <person name="Shah S."/>
            <person name="Dougan E. K."/>
            <person name="Thang M."/>
            <person name="Chan C."/>
        </authorList>
    </citation>
    <scope>NUCLEOTIDE SEQUENCE [LARGE SCALE GENOMIC DNA]</scope>
</reference>
<keyword evidence="3" id="KW-1185">Reference proteome</keyword>